<feature type="domain" description="Hedgehog/Intein (Hint)" evidence="4">
    <location>
        <begin position="169"/>
        <end position="315"/>
    </location>
</feature>
<dbReference type="InterPro" id="IPR001343">
    <property type="entry name" value="Hemolysn_Ca-bd"/>
</dbReference>
<dbReference type="Gene3D" id="2.150.10.10">
    <property type="entry name" value="Serralysin-like metalloprotease, C-terminal"/>
    <property type="match status" value="2"/>
</dbReference>
<keyword evidence="6" id="KW-1185">Reference proteome</keyword>
<dbReference type="SUPFAM" id="SSF51120">
    <property type="entry name" value="beta-Roll"/>
    <property type="match status" value="1"/>
</dbReference>
<evidence type="ECO:0000259" key="4">
    <source>
        <dbReference type="Pfam" id="PF13403"/>
    </source>
</evidence>
<evidence type="ECO:0000313" key="6">
    <source>
        <dbReference type="Proteomes" id="UP000244912"/>
    </source>
</evidence>
<protein>
    <submittedName>
        <fullName evidence="5">Hemolysin, chromosomal</fullName>
    </submittedName>
</protein>
<name>A0A2R8BQC0_9RHOB</name>
<evidence type="ECO:0000256" key="3">
    <source>
        <dbReference type="SAM" id="MobiDB-lite"/>
    </source>
</evidence>
<dbReference type="PRINTS" id="PR00313">
    <property type="entry name" value="CABNDNGRPT"/>
</dbReference>
<dbReference type="InterPro" id="IPR028992">
    <property type="entry name" value="Hedgehog/Intein_dom"/>
</dbReference>
<dbReference type="Proteomes" id="UP000244912">
    <property type="component" value="Unassembled WGS sequence"/>
</dbReference>
<dbReference type="Pfam" id="PF13403">
    <property type="entry name" value="Hint_2"/>
    <property type="match status" value="1"/>
</dbReference>
<dbReference type="PROSITE" id="PS50817">
    <property type="entry name" value="INTEIN_N_TER"/>
    <property type="match status" value="1"/>
</dbReference>
<proteinExistence type="predicted"/>
<dbReference type="InterPro" id="IPR018511">
    <property type="entry name" value="Hemolysin-typ_Ca-bd_CS"/>
</dbReference>
<dbReference type="GO" id="GO:0016539">
    <property type="term" value="P:intein-mediated protein splicing"/>
    <property type="evidence" value="ECO:0007669"/>
    <property type="project" value="InterPro"/>
</dbReference>
<sequence length="362" mass="38754">MATKNGTPGDDSIEGTDQNDSLSGGAGNDTISGFGGRDTISGGDGDDVLDAGTGMNDPDDVYGGTGDDTLTGYGENDKLYGEDGNDVFVPLPGTVNGGDLLIKGGSSESGDVIDFREVIARGFEVNIRTQNPSGDDNGTDSFSGQITVSNPDTGESFNINYENIERFIPCFTPGTLIATAKGEVPVEDLREGDRVITRDNGIQEIRWVGRKDLTRSEVSAQPELTPVLIRKGALGNGVPERDMIVSPNHRMLSASDETVLYFEEREVLVAAKHLTHLAGIDQVAPQAVSYVHFMFDRHEVVVSDGTWSESFQPGDYSLKSIGQAQRAEILTLFPDLATLAGAKEYRAARRSLKKHEAALLHG</sequence>
<reference evidence="5 6" key="1">
    <citation type="submission" date="2018-03" db="EMBL/GenBank/DDBJ databases">
        <authorList>
            <person name="Keele B.F."/>
        </authorList>
    </citation>
    <scope>NUCLEOTIDE SEQUENCE [LARGE SCALE GENOMIC DNA]</scope>
    <source>
        <strain evidence="5 6">CECT 8504</strain>
    </source>
</reference>
<evidence type="ECO:0000256" key="2">
    <source>
        <dbReference type="ARBA" id="ARBA00022525"/>
    </source>
</evidence>
<dbReference type="EMBL" id="ONZF01000001">
    <property type="protein sequence ID" value="SPJ22298.1"/>
    <property type="molecule type" value="Genomic_DNA"/>
</dbReference>
<evidence type="ECO:0000313" key="5">
    <source>
        <dbReference type="EMBL" id="SPJ22298.1"/>
    </source>
</evidence>
<dbReference type="InterPro" id="IPR011049">
    <property type="entry name" value="Serralysin-like_metalloprot_C"/>
</dbReference>
<dbReference type="PANTHER" id="PTHR38340">
    <property type="entry name" value="S-LAYER PROTEIN"/>
    <property type="match status" value="1"/>
</dbReference>
<feature type="region of interest" description="Disordered" evidence="3">
    <location>
        <begin position="1"/>
        <end position="78"/>
    </location>
</feature>
<organism evidence="5 6">
    <name type="scientific">Palleronia abyssalis</name>
    <dbReference type="NCBI Taxonomy" id="1501240"/>
    <lineage>
        <taxon>Bacteria</taxon>
        <taxon>Pseudomonadati</taxon>
        <taxon>Pseudomonadota</taxon>
        <taxon>Alphaproteobacteria</taxon>
        <taxon>Rhodobacterales</taxon>
        <taxon>Roseobacteraceae</taxon>
        <taxon>Palleronia</taxon>
    </lineage>
</organism>
<dbReference type="AlphaFoldDB" id="A0A2R8BQC0"/>
<dbReference type="Pfam" id="PF00353">
    <property type="entry name" value="HemolysinCabind"/>
    <property type="match status" value="2"/>
</dbReference>
<gene>
    <name evidence="5" type="primary">hlyA</name>
    <name evidence="5" type="ORF">PAA8504_00088</name>
</gene>
<dbReference type="PROSITE" id="PS00330">
    <property type="entry name" value="HEMOLYSIN_CALCIUM"/>
    <property type="match status" value="1"/>
</dbReference>
<dbReference type="RefSeq" id="WP_108892207.1">
    <property type="nucleotide sequence ID" value="NZ_ONZF01000001.1"/>
</dbReference>
<dbReference type="PANTHER" id="PTHR38340:SF1">
    <property type="entry name" value="S-LAYER PROTEIN"/>
    <property type="match status" value="1"/>
</dbReference>
<feature type="region of interest" description="Disordered" evidence="3">
    <location>
        <begin position="129"/>
        <end position="150"/>
    </location>
</feature>
<dbReference type="SUPFAM" id="SSF51294">
    <property type="entry name" value="Hedgehog/intein (Hint) domain"/>
    <property type="match status" value="1"/>
</dbReference>
<comment type="subcellular location">
    <subcellularLocation>
        <location evidence="1">Secreted</location>
    </subcellularLocation>
</comment>
<dbReference type="GO" id="GO:0005509">
    <property type="term" value="F:calcium ion binding"/>
    <property type="evidence" value="ECO:0007669"/>
    <property type="project" value="InterPro"/>
</dbReference>
<dbReference type="InterPro" id="IPR006141">
    <property type="entry name" value="Intein_N"/>
</dbReference>
<dbReference type="Gene3D" id="2.170.16.10">
    <property type="entry name" value="Hedgehog/Intein (Hint) domain"/>
    <property type="match status" value="1"/>
</dbReference>
<evidence type="ECO:0000256" key="1">
    <source>
        <dbReference type="ARBA" id="ARBA00004613"/>
    </source>
</evidence>
<dbReference type="InterPro" id="IPR036844">
    <property type="entry name" value="Hint_dom_sf"/>
</dbReference>
<dbReference type="GO" id="GO:0005576">
    <property type="term" value="C:extracellular region"/>
    <property type="evidence" value="ECO:0007669"/>
    <property type="project" value="UniProtKB-SubCell"/>
</dbReference>
<keyword evidence="2" id="KW-0964">Secreted</keyword>
<accession>A0A2R8BQC0</accession>
<dbReference type="OrthoDB" id="6305173at2"/>
<dbReference type="InterPro" id="IPR050557">
    <property type="entry name" value="RTX_toxin/Mannuronan_C5-epim"/>
</dbReference>